<evidence type="ECO:0000313" key="4">
    <source>
        <dbReference type="Proteomes" id="UP000011083"/>
    </source>
</evidence>
<dbReference type="Proteomes" id="UP000011083">
    <property type="component" value="Unassembled WGS sequence"/>
</dbReference>
<dbReference type="KEGG" id="acan:ACA1_289130"/>
<feature type="region of interest" description="Disordered" evidence="1">
    <location>
        <begin position="1"/>
        <end position="31"/>
    </location>
</feature>
<dbReference type="SUPFAM" id="SSF81383">
    <property type="entry name" value="F-box domain"/>
    <property type="match status" value="1"/>
</dbReference>
<proteinExistence type="predicted"/>
<dbReference type="GeneID" id="14926225"/>
<protein>
    <submittedName>
        <fullName evidence="3">Fbox domain containing protein</fullName>
    </submittedName>
</protein>
<dbReference type="InterPro" id="IPR036047">
    <property type="entry name" value="F-box-like_dom_sf"/>
</dbReference>
<feature type="compositionally biased region" description="Gly residues" evidence="1">
    <location>
        <begin position="326"/>
        <end position="335"/>
    </location>
</feature>
<feature type="compositionally biased region" description="Polar residues" evidence="1">
    <location>
        <begin position="355"/>
        <end position="368"/>
    </location>
</feature>
<reference evidence="3 4" key="1">
    <citation type="journal article" date="2013" name="Genome Biol.">
        <title>Genome of Acanthamoeba castellanii highlights extensive lateral gene transfer and early evolution of tyrosine kinase signaling.</title>
        <authorList>
            <person name="Clarke M."/>
            <person name="Lohan A.J."/>
            <person name="Liu B."/>
            <person name="Lagkouvardos I."/>
            <person name="Roy S."/>
            <person name="Zafar N."/>
            <person name="Bertelli C."/>
            <person name="Schilde C."/>
            <person name="Kianianmomeni A."/>
            <person name="Burglin T.R."/>
            <person name="Frech C."/>
            <person name="Turcotte B."/>
            <person name="Kopec K.O."/>
            <person name="Synnott J.M."/>
            <person name="Choo C."/>
            <person name="Paponov I."/>
            <person name="Finkler A."/>
            <person name="Soon Heng Tan C."/>
            <person name="Hutchins A.P."/>
            <person name="Weinmeier T."/>
            <person name="Rattei T."/>
            <person name="Chu J.S."/>
            <person name="Gimenez G."/>
            <person name="Irimia M."/>
            <person name="Rigden D.J."/>
            <person name="Fitzpatrick D.A."/>
            <person name="Lorenzo-Morales J."/>
            <person name="Bateman A."/>
            <person name="Chiu C.H."/>
            <person name="Tang P."/>
            <person name="Hegemann P."/>
            <person name="Fromm H."/>
            <person name="Raoult D."/>
            <person name="Greub G."/>
            <person name="Miranda-Saavedra D."/>
            <person name="Chen N."/>
            <person name="Nash P."/>
            <person name="Ginger M.L."/>
            <person name="Horn M."/>
            <person name="Schaap P."/>
            <person name="Caler L."/>
            <person name="Loftus B."/>
        </authorList>
    </citation>
    <scope>NUCLEOTIDE SEQUENCE [LARGE SCALE GENOMIC DNA]</scope>
    <source>
        <strain evidence="3 4">Neff</strain>
    </source>
</reference>
<dbReference type="PROSITE" id="PS50181">
    <property type="entry name" value="FBOX"/>
    <property type="match status" value="1"/>
</dbReference>
<name>L8HLC7_ACACF</name>
<feature type="compositionally biased region" description="Low complexity" evidence="1">
    <location>
        <begin position="11"/>
        <end position="27"/>
    </location>
</feature>
<keyword evidence="4" id="KW-1185">Reference proteome</keyword>
<sequence length="728" mass="76623">MQRRQGPEDISTSAAGVPSSSTGAAPSAGGGGDVSFWSSLSVVDSLFSDDPPTRLGQTMSADHAGAFGGAPSSSASNGGWPSSMSLSTSSAPTHQSHLLHALGGGAQGQGQGHLHQMGGSHGALGLQRSSFDEGSFYSSPSASLFSSSPILSPPTSPAIHSLIYSSEEDHHDVRSLGGLGLHQQHLNNNHHLSHHHQQQQHLQGGAGAYAGGGFHSNGLHSTNGVVTRKHNYSLYSNGGAAGSPSSVQSAGGKYSNARPGSSGLPNGAGHKHSGNFGNGYASSGGGGGYQQQQQQQQFHGGGGSAGGHFRASPPRSQPIHAPGPRGSSGLGGSGGYPASSPPARLRNNGGLGSMPRSSPPRSQHSYLSTALKGSNNGGVQQQGKQQYGSGNIPSISLYAAPTDGNNICFDDEVVALSPRGSASAVLQSPRLSSSPLLHGSGSQPIQISRSQQGQAGGSMGPRSPSAPSAFVVSTSPISSQLGSLKIDEASETSGLLLLPSTTLLRIFSYLSGSDLGHLEQVCKRRMAYLANDDGLWKDLYLRRYKLLESAEGAMLPPTPVDPTIGDEDSESDEWAWIYSLLQQNERWKDIFKTRFSAEQWRIGSLKMFNGCWGFISQTPNPGQLPEQTLDIFFHRKDIAPDGEWYEDWWLKDTPGVSRSQKCGYWDTFLCGRIVRYKQRAAYAQGRRPQACNISFVGEERRDPITGEPLPALHDAKIAQRSLAAARFG</sequence>
<feature type="compositionally biased region" description="Low complexity" evidence="1">
    <location>
        <begin position="431"/>
        <end position="444"/>
    </location>
</feature>
<dbReference type="Pfam" id="PF12937">
    <property type="entry name" value="F-box-like"/>
    <property type="match status" value="1"/>
</dbReference>
<feature type="compositionally biased region" description="Gly residues" evidence="1">
    <location>
        <begin position="102"/>
        <end position="111"/>
    </location>
</feature>
<dbReference type="Gene3D" id="1.20.1280.50">
    <property type="match status" value="1"/>
</dbReference>
<feature type="region of interest" description="Disordered" evidence="1">
    <location>
        <begin position="431"/>
        <end position="470"/>
    </location>
</feature>
<dbReference type="InterPro" id="IPR001810">
    <property type="entry name" value="F-box_dom"/>
</dbReference>
<feature type="compositionally biased region" description="Low complexity" evidence="1">
    <location>
        <begin position="69"/>
        <end position="101"/>
    </location>
</feature>
<dbReference type="EMBL" id="KB007805">
    <property type="protein sequence ID" value="ELR25181.1"/>
    <property type="molecule type" value="Genomic_DNA"/>
</dbReference>
<feature type="compositionally biased region" description="Low complexity" evidence="1">
    <location>
        <begin position="372"/>
        <end position="388"/>
    </location>
</feature>
<feature type="domain" description="F-box" evidence="2">
    <location>
        <begin position="492"/>
        <end position="539"/>
    </location>
</feature>
<organism evidence="3 4">
    <name type="scientific">Acanthamoeba castellanii (strain ATCC 30010 / Neff)</name>
    <dbReference type="NCBI Taxonomy" id="1257118"/>
    <lineage>
        <taxon>Eukaryota</taxon>
        <taxon>Amoebozoa</taxon>
        <taxon>Discosea</taxon>
        <taxon>Longamoebia</taxon>
        <taxon>Centramoebida</taxon>
        <taxon>Acanthamoebidae</taxon>
        <taxon>Acanthamoeba</taxon>
    </lineage>
</organism>
<feature type="region of interest" description="Disordered" evidence="1">
    <location>
        <begin position="240"/>
        <end position="388"/>
    </location>
</feature>
<feature type="region of interest" description="Disordered" evidence="1">
    <location>
        <begin position="51"/>
        <end position="121"/>
    </location>
</feature>
<dbReference type="RefSeq" id="XP_004367936.1">
    <property type="nucleotide sequence ID" value="XM_004367879.1"/>
</dbReference>
<evidence type="ECO:0000259" key="2">
    <source>
        <dbReference type="PROSITE" id="PS50181"/>
    </source>
</evidence>
<dbReference type="VEuPathDB" id="AmoebaDB:ACA1_289130"/>
<dbReference type="AlphaFoldDB" id="L8HLC7"/>
<evidence type="ECO:0000256" key="1">
    <source>
        <dbReference type="SAM" id="MobiDB-lite"/>
    </source>
</evidence>
<accession>L8HLC7</accession>
<gene>
    <name evidence="3" type="ORF">ACA1_289130</name>
</gene>
<evidence type="ECO:0000313" key="3">
    <source>
        <dbReference type="EMBL" id="ELR25181.1"/>
    </source>
</evidence>